<dbReference type="EMBL" id="JACXWA010000095">
    <property type="protein sequence ID" value="MBD3870840.1"/>
    <property type="molecule type" value="Genomic_DNA"/>
</dbReference>
<dbReference type="InterPro" id="IPR036291">
    <property type="entry name" value="NAD(P)-bd_dom_sf"/>
</dbReference>
<sequence>MQDFSHANPLVPPEAVSSWLDGLPQPIAVTGGTGFVGSHLVDTLCAAGIEPRVLVRNPDAPRWIADAPVRWVVGSLDDTQALKRLVDGAGTVVHLAGVLRAGREIDFDTGNRVGTSNVVSAMREVAGSARLVHVSSLAGAGPSPTPDGLGPEVEPAPISWYGRSKLGAELEAQAWEGDGGWVVLRPPAIYGPRDSDVFEFFRMASRGLVALPGGERWLTVAWVGDVVRSIFAATAAESKCVFHLGEPDPLLLDDLIAKLCDAGGVRARVVRVPPALVSGAGAIGSVLQRLGWRRLALTSDKSRELLARHWTARTSDSLEALGIKASTPFHEGAAEAWLWYRNQGWLR</sequence>
<dbReference type="GO" id="GO:0005737">
    <property type="term" value="C:cytoplasm"/>
    <property type="evidence" value="ECO:0007669"/>
    <property type="project" value="TreeGrafter"/>
</dbReference>
<proteinExistence type="predicted"/>
<reference evidence="2 3" key="1">
    <citation type="submission" date="2020-08" db="EMBL/GenBank/DDBJ databases">
        <title>Acidobacteriota in marine sediments use diverse sulfur dissimilation pathways.</title>
        <authorList>
            <person name="Wasmund K."/>
        </authorList>
    </citation>
    <scope>NUCLEOTIDE SEQUENCE [LARGE SCALE GENOMIC DNA]</scope>
    <source>
        <strain evidence="2">MAG AM3-A</strain>
    </source>
</reference>
<gene>
    <name evidence="2" type="ORF">IFJ97_05710</name>
</gene>
<dbReference type="InterPro" id="IPR001509">
    <property type="entry name" value="Epimerase_deHydtase"/>
</dbReference>
<evidence type="ECO:0000259" key="1">
    <source>
        <dbReference type="Pfam" id="PF01370"/>
    </source>
</evidence>
<dbReference type="AlphaFoldDB" id="A0A8J6Y5F2"/>
<evidence type="ECO:0000313" key="3">
    <source>
        <dbReference type="Proteomes" id="UP000598633"/>
    </source>
</evidence>
<comment type="caution">
    <text evidence="2">The sequence shown here is derived from an EMBL/GenBank/DDBJ whole genome shotgun (WGS) entry which is preliminary data.</text>
</comment>
<feature type="domain" description="NAD-dependent epimerase/dehydratase" evidence="1">
    <location>
        <begin position="27"/>
        <end position="236"/>
    </location>
</feature>
<dbReference type="Pfam" id="PF01370">
    <property type="entry name" value="Epimerase"/>
    <property type="match status" value="1"/>
</dbReference>
<dbReference type="InterPro" id="IPR051783">
    <property type="entry name" value="NAD(P)-dependent_oxidoreduct"/>
</dbReference>
<dbReference type="GO" id="GO:0004029">
    <property type="term" value="F:aldehyde dehydrogenase (NAD+) activity"/>
    <property type="evidence" value="ECO:0007669"/>
    <property type="project" value="TreeGrafter"/>
</dbReference>
<dbReference type="PANTHER" id="PTHR48079:SF6">
    <property type="entry name" value="NAD(P)-BINDING DOMAIN-CONTAINING PROTEIN-RELATED"/>
    <property type="match status" value="1"/>
</dbReference>
<dbReference type="Gene3D" id="3.40.50.720">
    <property type="entry name" value="NAD(P)-binding Rossmann-like Domain"/>
    <property type="match status" value="1"/>
</dbReference>
<organism evidence="2 3">
    <name type="scientific">Candidatus Sulfomarinibacter kjeldsenii</name>
    <dbReference type="NCBI Taxonomy" id="2885994"/>
    <lineage>
        <taxon>Bacteria</taxon>
        <taxon>Pseudomonadati</taxon>
        <taxon>Acidobacteriota</taxon>
        <taxon>Thermoanaerobaculia</taxon>
        <taxon>Thermoanaerobaculales</taxon>
        <taxon>Candidatus Sulfomarinibacteraceae</taxon>
        <taxon>Candidatus Sulfomarinibacter</taxon>
    </lineage>
</organism>
<accession>A0A8J6Y5F2</accession>
<dbReference type="SUPFAM" id="SSF51735">
    <property type="entry name" value="NAD(P)-binding Rossmann-fold domains"/>
    <property type="match status" value="1"/>
</dbReference>
<protein>
    <submittedName>
        <fullName evidence="2">NAD(P)-dependent oxidoreductase</fullName>
    </submittedName>
</protein>
<dbReference type="PANTHER" id="PTHR48079">
    <property type="entry name" value="PROTEIN YEEZ"/>
    <property type="match status" value="1"/>
</dbReference>
<name>A0A8J6Y5F2_9BACT</name>
<dbReference type="Proteomes" id="UP000598633">
    <property type="component" value="Unassembled WGS sequence"/>
</dbReference>
<evidence type="ECO:0000313" key="2">
    <source>
        <dbReference type="EMBL" id="MBD3870840.1"/>
    </source>
</evidence>